<feature type="transmembrane region" description="Helical" evidence="1">
    <location>
        <begin position="356"/>
        <end position="376"/>
    </location>
</feature>
<evidence type="ECO:0000313" key="3">
    <source>
        <dbReference type="Proteomes" id="UP000567922"/>
    </source>
</evidence>
<keyword evidence="1" id="KW-1133">Transmembrane helix</keyword>
<keyword evidence="1" id="KW-0812">Transmembrane</keyword>
<sequence>MSQVSVSADVTTAPSAPRRSIPWYAFGAANLVIVTALSLLFWYLLVDPAWSGLGLYPQPFLALLFWTVLAVVWIGFNLEFVGFDRLRQPARGLAVMAVSLAIGVGITYLLAYGWGRIDPSFAADRADGAGYLTGALFVLFGFFFFVTGVVNWQHWPFSQAASSQPWTGLGQIGLLMVPTLLVYAVLGLPGLAVWADPATAWFSTDTLIGWFYSVIVSVVLTGLITDNWPWRLAGSPGRVAAASIAGNLVLGTAFYYLFLSVGKVIIGSDAVAAIGPGITAFAAQVGVCWVFWMIFWANACGNRPDGLSPAVNYAVRIGVTFALGVGTFLAYYFLFAGTLLHESVVAGALHGNALGWMNWMVLWTLYYVVCLESYGLPRPFPSP</sequence>
<name>A0A839RMY8_9ACTN</name>
<proteinExistence type="predicted"/>
<dbReference type="EMBL" id="JACHWS010000002">
    <property type="protein sequence ID" value="MBB3038322.1"/>
    <property type="molecule type" value="Genomic_DNA"/>
</dbReference>
<feature type="transmembrane region" description="Helical" evidence="1">
    <location>
        <begin position="172"/>
        <end position="195"/>
    </location>
</feature>
<dbReference type="RefSeq" id="WP_083962093.1">
    <property type="nucleotide sequence ID" value="NZ_BDDI01000001.1"/>
</dbReference>
<reference evidence="2 3" key="1">
    <citation type="submission" date="2020-08" db="EMBL/GenBank/DDBJ databases">
        <title>Sequencing the genomes of 1000 actinobacteria strains.</title>
        <authorList>
            <person name="Klenk H.-P."/>
        </authorList>
    </citation>
    <scope>NUCLEOTIDE SEQUENCE [LARGE SCALE GENOMIC DNA]</scope>
    <source>
        <strain evidence="2 3">DSM 45258</strain>
    </source>
</reference>
<feature type="transmembrane region" description="Helical" evidence="1">
    <location>
        <begin position="60"/>
        <end position="81"/>
    </location>
</feature>
<evidence type="ECO:0000256" key="1">
    <source>
        <dbReference type="SAM" id="Phobius"/>
    </source>
</evidence>
<organism evidence="2 3">
    <name type="scientific">Hoyosella altamirensis</name>
    <dbReference type="NCBI Taxonomy" id="616997"/>
    <lineage>
        <taxon>Bacteria</taxon>
        <taxon>Bacillati</taxon>
        <taxon>Actinomycetota</taxon>
        <taxon>Actinomycetes</taxon>
        <taxon>Mycobacteriales</taxon>
        <taxon>Hoyosellaceae</taxon>
        <taxon>Hoyosella</taxon>
    </lineage>
</organism>
<dbReference type="OrthoDB" id="8969541at2"/>
<protein>
    <submittedName>
        <fullName evidence="2">AAT family amino acid transporter</fullName>
    </submittedName>
</protein>
<feature type="transmembrane region" description="Helical" evidence="1">
    <location>
        <begin position="207"/>
        <end position="225"/>
    </location>
</feature>
<keyword evidence="1" id="KW-0472">Membrane</keyword>
<accession>A0A839RMY8</accession>
<dbReference type="Proteomes" id="UP000567922">
    <property type="component" value="Unassembled WGS sequence"/>
</dbReference>
<gene>
    <name evidence="2" type="ORF">FHU29_002771</name>
</gene>
<feature type="transmembrane region" description="Helical" evidence="1">
    <location>
        <begin position="313"/>
        <end position="336"/>
    </location>
</feature>
<feature type="transmembrane region" description="Helical" evidence="1">
    <location>
        <begin position="270"/>
        <end position="292"/>
    </location>
</feature>
<keyword evidence="3" id="KW-1185">Reference proteome</keyword>
<feature type="transmembrane region" description="Helical" evidence="1">
    <location>
        <begin position="237"/>
        <end position="258"/>
    </location>
</feature>
<feature type="transmembrane region" description="Helical" evidence="1">
    <location>
        <begin position="93"/>
        <end position="111"/>
    </location>
</feature>
<evidence type="ECO:0000313" key="2">
    <source>
        <dbReference type="EMBL" id="MBB3038322.1"/>
    </source>
</evidence>
<dbReference type="AlphaFoldDB" id="A0A839RMY8"/>
<comment type="caution">
    <text evidence="2">The sequence shown here is derived from an EMBL/GenBank/DDBJ whole genome shotgun (WGS) entry which is preliminary data.</text>
</comment>
<feature type="transmembrane region" description="Helical" evidence="1">
    <location>
        <begin position="21"/>
        <end position="45"/>
    </location>
</feature>
<feature type="transmembrane region" description="Helical" evidence="1">
    <location>
        <begin position="131"/>
        <end position="152"/>
    </location>
</feature>